<evidence type="ECO:0000313" key="1">
    <source>
        <dbReference type="EMBL" id="TQD95901.1"/>
    </source>
</evidence>
<dbReference type="AlphaFoldDB" id="A0A540MB04"/>
<dbReference type="Proteomes" id="UP000315295">
    <property type="component" value="Unassembled WGS sequence"/>
</dbReference>
<gene>
    <name evidence="1" type="ORF">C1H46_018479</name>
</gene>
<sequence length="114" mass="12416">MASPPSSPQDDFILHLQSAPTLTQSQQTHPPNPVFLLPILSPCWSHDETVSLVVTHWQDVTDAVTRRCLAASQVSSQDQSFYLLSFSGNPLLLYLFSHVASITPKSSTASLPSP</sequence>
<proteinExistence type="predicted"/>
<accession>A0A540MB04</accession>
<name>A0A540MB04_MALBA</name>
<reference evidence="1 2" key="1">
    <citation type="journal article" date="2019" name="G3 (Bethesda)">
        <title>Sequencing of a Wild Apple (Malus baccata) Genome Unravels the Differences Between Cultivated and Wild Apple Species Regarding Disease Resistance and Cold Tolerance.</title>
        <authorList>
            <person name="Chen X."/>
        </authorList>
    </citation>
    <scope>NUCLEOTIDE SEQUENCE [LARGE SCALE GENOMIC DNA]</scope>
    <source>
        <strain evidence="2">cv. Shandingzi</strain>
        <tissue evidence="1">Leaves</tissue>
    </source>
</reference>
<keyword evidence="2" id="KW-1185">Reference proteome</keyword>
<organism evidence="1 2">
    <name type="scientific">Malus baccata</name>
    <name type="common">Siberian crab apple</name>
    <name type="synonym">Pyrus baccata</name>
    <dbReference type="NCBI Taxonomy" id="106549"/>
    <lineage>
        <taxon>Eukaryota</taxon>
        <taxon>Viridiplantae</taxon>
        <taxon>Streptophyta</taxon>
        <taxon>Embryophyta</taxon>
        <taxon>Tracheophyta</taxon>
        <taxon>Spermatophyta</taxon>
        <taxon>Magnoliopsida</taxon>
        <taxon>eudicotyledons</taxon>
        <taxon>Gunneridae</taxon>
        <taxon>Pentapetalae</taxon>
        <taxon>rosids</taxon>
        <taxon>fabids</taxon>
        <taxon>Rosales</taxon>
        <taxon>Rosaceae</taxon>
        <taxon>Amygdaloideae</taxon>
        <taxon>Maleae</taxon>
        <taxon>Malus</taxon>
    </lineage>
</organism>
<comment type="caution">
    <text evidence="1">The sequence shown here is derived from an EMBL/GenBank/DDBJ whole genome shotgun (WGS) entry which is preliminary data.</text>
</comment>
<protein>
    <submittedName>
        <fullName evidence="1">Uncharacterized protein</fullName>
    </submittedName>
</protein>
<evidence type="ECO:0000313" key="2">
    <source>
        <dbReference type="Proteomes" id="UP000315295"/>
    </source>
</evidence>
<dbReference type="EMBL" id="VIEB01000303">
    <property type="protein sequence ID" value="TQD95901.1"/>
    <property type="molecule type" value="Genomic_DNA"/>
</dbReference>